<proteinExistence type="predicted"/>
<dbReference type="Pfam" id="PF01503">
    <property type="entry name" value="PRA-PH"/>
    <property type="match status" value="1"/>
</dbReference>
<protein>
    <recommendedName>
        <fullName evidence="3">Phosphoribosyl-ATP pyrophosphohydrolase</fullName>
    </recommendedName>
</protein>
<dbReference type="InterPro" id="IPR021130">
    <property type="entry name" value="PRib-ATP_PPHydrolase-like"/>
</dbReference>
<evidence type="ECO:0008006" key="3">
    <source>
        <dbReference type="Google" id="ProtNLM"/>
    </source>
</evidence>
<evidence type="ECO:0000313" key="2">
    <source>
        <dbReference type="Proteomes" id="UP001625374"/>
    </source>
</evidence>
<reference evidence="1 2" key="1">
    <citation type="submission" date="2024-08" db="EMBL/GenBank/DDBJ databases">
        <authorList>
            <person name="Arias E."/>
        </authorList>
    </citation>
    <scope>NUCLEOTIDE SEQUENCE [LARGE SCALE GENOMIC DNA]</scope>
    <source>
        <strain evidence="1 2">FAM 24106</strain>
    </source>
</reference>
<comment type="caution">
    <text evidence="1">The sequence shown here is derived from an EMBL/GenBank/DDBJ whole genome shotgun (WGS) entry which is preliminary data.</text>
</comment>
<organism evidence="1 2">
    <name type="scientific">Marinilactibacillus psychrotolerans</name>
    <dbReference type="NCBI Taxonomy" id="191770"/>
    <lineage>
        <taxon>Bacteria</taxon>
        <taxon>Bacillati</taxon>
        <taxon>Bacillota</taxon>
        <taxon>Bacilli</taxon>
        <taxon>Lactobacillales</taxon>
        <taxon>Carnobacteriaceae</taxon>
        <taxon>Marinilactibacillus</taxon>
    </lineage>
</organism>
<gene>
    <name evidence="1" type="ORF">ACEN37_11900</name>
</gene>
<sequence length="101" mass="11832">MGKLVRDRLEKPIKLTHKNALFKYLKDEELKEALKNKLKEEMDEFFEASSLESKTEEAGDILEVLECLLELNSVKIKDVLKKKIEKVENKGSFKDGVYWKE</sequence>
<name>A0ABW8UMS2_9LACT</name>
<dbReference type="Proteomes" id="UP001625374">
    <property type="component" value="Unassembled WGS sequence"/>
</dbReference>
<keyword evidence="2" id="KW-1185">Reference proteome</keyword>
<dbReference type="EMBL" id="JBGQQK010000057">
    <property type="protein sequence ID" value="MFL2103950.1"/>
    <property type="molecule type" value="Genomic_DNA"/>
</dbReference>
<accession>A0ABW8UMS2</accession>
<dbReference type="RefSeq" id="WP_407142402.1">
    <property type="nucleotide sequence ID" value="NZ_JBGQQI010000063.1"/>
</dbReference>
<evidence type="ECO:0000313" key="1">
    <source>
        <dbReference type="EMBL" id="MFL2103950.1"/>
    </source>
</evidence>
<dbReference type="SUPFAM" id="SSF101386">
    <property type="entry name" value="all-alpha NTP pyrophosphatases"/>
    <property type="match status" value="1"/>
</dbReference>